<proteinExistence type="inferred from homology"/>
<feature type="domain" description="Aldehyde dehydrogenase" evidence="5">
    <location>
        <begin position="12"/>
        <end position="472"/>
    </location>
</feature>
<dbReference type="Gene3D" id="3.40.309.10">
    <property type="entry name" value="Aldehyde Dehydrogenase, Chain A, domain 2"/>
    <property type="match status" value="1"/>
</dbReference>
<dbReference type="Gene3D" id="3.40.605.10">
    <property type="entry name" value="Aldehyde Dehydrogenase, Chain A, domain 1"/>
    <property type="match status" value="1"/>
</dbReference>
<evidence type="ECO:0000313" key="7">
    <source>
        <dbReference type="EMBL" id="UOO79059.1"/>
    </source>
</evidence>
<comment type="similarity">
    <text evidence="1 4">Belongs to the aldehyde dehydrogenase family.</text>
</comment>
<dbReference type="InterPro" id="IPR029510">
    <property type="entry name" value="Ald_DH_CS_GLU"/>
</dbReference>
<evidence type="ECO:0000259" key="5">
    <source>
        <dbReference type="Pfam" id="PF00171"/>
    </source>
</evidence>
<dbReference type="Proteomes" id="UP000829756">
    <property type="component" value="Chromosome"/>
</dbReference>
<dbReference type="KEGG" id="usu:LVJ78_10230"/>
<dbReference type="GO" id="GO:0019145">
    <property type="term" value="F:aminobutyraldehyde dehydrogenase (NAD+) activity"/>
    <property type="evidence" value="ECO:0007669"/>
    <property type="project" value="UniProtKB-EC"/>
</dbReference>
<keyword evidence="8" id="KW-1185">Reference proteome</keyword>
<dbReference type="EC" id="1.2.1.19" evidence="7"/>
<dbReference type="Pfam" id="PF00171">
    <property type="entry name" value="Aldedh"/>
    <property type="match status" value="1"/>
</dbReference>
<dbReference type="FunFam" id="3.40.605.10:FF:000007">
    <property type="entry name" value="NAD/NADP-dependent betaine aldehyde dehydrogenase"/>
    <property type="match status" value="1"/>
</dbReference>
<dbReference type="EMBL" id="SLXE01000004">
    <property type="protein sequence ID" value="TCP09180.1"/>
    <property type="molecule type" value="Genomic_DNA"/>
</dbReference>
<dbReference type="InterPro" id="IPR016162">
    <property type="entry name" value="Ald_DH_N"/>
</dbReference>
<dbReference type="Proteomes" id="UP000294721">
    <property type="component" value="Unassembled WGS sequence"/>
</dbReference>
<evidence type="ECO:0000256" key="1">
    <source>
        <dbReference type="ARBA" id="ARBA00009986"/>
    </source>
</evidence>
<sequence>MEYGLWINGRWQAGSGTVDVENPATGKTVAQVATAGEQEVNAAVAAAKAAFDDGRWSKATPGERSGVLWKMADIIEARADELAKIETEDSGKPYEFISKGGDLPFVVDNLRFFATAARDTGGSSAGEYNSAYTSMLRREPCGVSAGIAPWNYPLLMAAWKIGPALAAGCTSIIKPSEMTPRTTLLLGEIAQEAGLPDGVLNIITGAADTGKALVAHPDIQMVSLTGSSDTGKFIMRSAADSLKRVHLELGGKAPLIVFEDADIERAAEKAAFGGFINSGHDCTAATRILVHESVKEKFTEALLAQAQAFKVGQPFDEGVMMGPLISAKQLERVAGFVERAQAAGAKALFGGHTLDFGGGHFYSPTLLTGVDQKAEIVQNEVFGPVMTIQTFKTDEEALAMANDVRFGLASSVFTTDVARAMRFAADLRFGTVWVNDHLPLTSETPHGGFKQSGFGKDLSAEAVGDYLITKHVMVAL</sequence>
<dbReference type="PROSITE" id="PS00687">
    <property type="entry name" value="ALDEHYDE_DEHYDR_GLU"/>
    <property type="match status" value="1"/>
</dbReference>
<dbReference type="SUPFAM" id="SSF53720">
    <property type="entry name" value="ALDH-like"/>
    <property type="match status" value="1"/>
</dbReference>
<evidence type="ECO:0000256" key="3">
    <source>
        <dbReference type="PROSITE-ProRule" id="PRU10007"/>
    </source>
</evidence>
<dbReference type="InterPro" id="IPR016163">
    <property type="entry name" value="Ald_DH_C"/>
</dbReference>
<dbReference type="InterPro" id="IPR016161">
    <property type="entry name" value="Ald_DH/histidinol_DH"/>
</dbReference>
<dbReference type="NCBIfam" id="NF010000">
    <property type="entry name" value="PRK13473.1"/>
    <property type="match status" value="1"/>
</dbReference>
<gene>
    <name evidence="6" type="ORF">EV680_10445</name>
    <name evidence="7" type="ORF">LVJ78_10230</name>
</gene>
<name>A0AAE9H0X0_9NEIS</name>
<dbReference type="AlphaFoldDB" id="A0AAE9H0X0"/>
<evidence type="ECO:0000313" key="8">
    <source>
        <dbReference type="Proteomes" id="UP000294721"/>
    </source>
</evidence>
<dbReference type="PANTHER" id="PTHR11699">
    <property type="entry name" value="ALDEHYDE DEHYDROGENASE-RELATED"/>
    <property type="match status" value="1"/>
</dbReference>
<feature type="active site" evidence="3">
    <location>
        <position position="248"/>
    </location>
</feature>
<evidence type="ECO:0000256" key="2">
    <source>
        <dbReference type="ARBA" id="ARBA00023002"/>
    </source>
</evidence>
<protein>
    <submittedName>
        <fullName evidence="7">Aminobutyraldehyde dehydrogenase</fullName>
        <ecNumber evidence="7">1.2.1.19</ecNumber>
    </submittedName>
    <submittedName>
        <fullName evidence="6">Betaine-aldehyde dehydrogenase</fullName>
    </submittedName>
</protein>
<evidence type="ECO:0000313" key="9">
    <source>
        <dbReference type="Proteomes" id="UP000829756"/>
    </source>
</evidence>
<dbReference type="InterPro" id="IPR015590">
    <property type="entry name" value="Aldehyde_DH_dom"/>
</dbReference>
<keyword evidence="2 4" id="KW-0560">Oxidoreductase</keyword>
<accession>A0AAE9H0X0</accession>
<evidence type="ECO:0000256" key="4">
    <source>
        <dbReference type="RuleBase" id="RU003345"/>
    </source>
</evidence>
<reference evidence="7" key="3">
    <citation type="journal article" date="2022" name="Res Sq">
        <title>Evolution of multicellular longitudinally dividing oral cavity symbionts (Neisseriaceae).</title>
        <authorList>
            <person name="Nyongesa S."/>
            <person name="Weber P."/>
            <person name="Bernet E."/>
            <person name="Pullido F."/>
            <person name="Nieckarz M."/>
            <person name="Delaby M."/>
            <person name="Nieves C."/>
            <person name="Viehboeck T."/>
            <person name="Krause N."/>
            <person name="Rivera-Millot A."/>
            <person name="Nakamura A."/>
            <person name="Vischer N."/>
            <person name="VanNieuwenhze M."/>
            <person name="Brun Y."/>
            <person name="Cava F."/>
            <person name="Bulgheresi S."/>
            <person name="Veyrier F."/>
        </authorList>
    </citation>
    <scope>NUCLEOTIDE SEQUENCE</scope>
    <source>
        <strain evidence="7">1258/02</strain>
    </source>
</reference>
<dbReference type="EMBL" id="CP091507">
    <property type="protein sequence ID" value="UOO79059.1"/>
    <property type="molecule type" value="Genomic_DNA"/>
</dbReference>
<dbReference type="RefSeq" id="WP_132952852.1">
    <property type="nucleotide sequence ID" value="NZ_CP091507.1"/>
</dbReference>
<reference evidence="6 8" key="1">
    <citation type="submission" date="2019-03" db="EMBL/GenBank/DDBJ databases">
        <title>Genomic Encyclopedia of Type Strains, Phase IV (KMG-IV): sequencing the most valuable type-strain genomes for metagenomic binning, comparative biology and taxonomic classification.</title>
        <authorList>
            <person name="Goeker M."/>
        </authorList>
    </citation>
    <scope>NUCLEOTIDE SEQUENCE [LARGE SCALE GENOMIC DNA]</scope>
    <source>
        <strain evidence="6 8">DSM 17474</strain>
    </source>
</reference>
<dbReference type="FunFam" id="3.40.309.10:FF:000009">
    <property type="entry name" value="Aldehyde dehydrogenase A"/>
    <property type="match status" value="1"/>
</dbReference>
<reference evidence="7" key="2">
    <citation type="submission" date="2021-12" db="EMBL/GenBank/DDBJ databases">
        <authorList>
            <person name="Veyrier F.J."/>
        </authorList>
    </citation>
    <scope>NUCLEOTIDE SEQUENCE</scope>
    <source>
        <strain evidence="7">1258/02</strain>
    </source>
</reference>
<evidence type="ECO:0000313" key="6">
    <source>
        <dbReference type="EMBL" id="TCP09180.1"/>
    </source>
</evidence>
<organism evidence="7 9">
    <name type="scientific">Uruburuella suis</name>
    <dbReference type="NCBI Taxonomy" id="252130"/>
    <lineage>
        <taxon>Bacteria</taxon>
        <taxon>Pseudomonadati</taxon>
        <taxon>Pseudomonadota</taxon>
        <taxon>Betaproteobacteria</taxon>
        <taxon>Neisseriales</taxon>
        <taxon>Neisseriaceae</taxon>
        <taxon>Uruburuella</taxon>
    </lineage>
</organism>